<evidence type="ECO:0000313" key="1">
    <source>
        <dbReference type="EMBL" id="TSJ47938.1"/>
    </source>
</evidence>
<proteinExistence type="predicted"/>
<keyword evidence="2" id="KW-1185">Reference proteome</keyword>
<name>A0A556N729_9FLAO</name>
<gene>
    <name evidence="1" type="ORF">FO442_02055</name>
</gene>
<organism evidence="1 2">
    <name type="scientific">Fluviicola chungangensis</name>
    <dbReference type="NCBI Taxonomy" id="2597671"/>
    <lineage>
        <taxon>Bacteria</taxon>
        <taxon>Pseudomonadati</taxon>
        <taxon>Bacteroidota</taxon>
        <taxon>Flavobacteriia</taxon>
        <taxon>Flavobacteriales</taxon>
        <taxon>Crocinitomicaceae</taxon>
        <taxon>Fluviicola</taxon>
    </lineage>
</organism>
<sequence>MKTKKAIYQLLLSYEKSYEETKDLEELKTSLGNLILDIENVTPVSPSYSSYLFQMKLDYEHMDRFNALHLVDSLKNFLERLEL</sequence>
<reference evidence="1 2" key="1">
    <citation type="submission" date="2019-07" db="EMBL/GenBank/DDBJ databases">
        <authorList>
            <person name="Huq M.A."/>
        </authorList>
    </citation>
    <scope>NUCLEOTIDE SEQUENCE [LARGE SCALE GENOMIC DNA]</scope>
    <source>
        <strain evidence="1 2">MAH-3</strain>
    </source>
</reference>
<dbReference type="Proteomes" id="UP000316008">
    <property type="component" value="Unassembled WGS sequence"/>
</dbReference>
<dbReference type="AlphaFoldDB" id="A0A556N729"/>
<comment type="caution">
    <text evidence="1">The sequence shown here is derived from an EMBL/GenBank/DDBJ whole genome shotgun (WGS) entry which is preliminary data.</text>
</comment>
<dbReference type="RefSeq" id="WP_144331473.1">
    <property type="nucleotide sequence ID" value="NZ_VLPL01000001.1"/>
</dbReference>
<protein>
    <submittedName>
        <fullName evidence="1">Uncharacterized protein</fullName>
    </submittedName>
</protein>
<dbReference type="EMBL" id="VLPL01000001">
    <property type="protein sequence ID" value="TSJ47938.1"/>
    <property type="molecule type" value="Genomic_DNA"/>
</dbReference>
<accession>A0A556N729</accession>
<evidence type="ECO:0000313" key="2">
    <source>
        <dbReference type="Proteomes" id="UP000316008"/>
    </source>
</evidence>